<reference evidence="2 3" key="1">
    <citation type="journal article" date="2016" name="Nat. Commun.">
        <title>Thousands of microbial genomes shed light on interconnected biogeochemical processes in an aquifer system.</title>
        <authorList>
            <person name="Anantharaman K."/>
            <person name="Brown C.T."/>
            <person name="Hug L.A."/>
            <person name="Sharon I."/>
            <person name="Castelle C.J."/>
            <person name="Probst A.J."/>
            <person name="Thomas B.C."/>
            <person name="Singh A."/>
            <person name="Wilkins M.J."/>
            <person name="Karaoz U."/>
            <person name="Brodie E.L."/>
            <person name="Williams K.H."/>
            <person name="Hubbard S.S."/>
            <person name="Banfield J.F."/>
        </authorList>
    </citation>
    <scope>NUCLEOTIDE SEQUENCE [LARGE SCALE GENOMIC DNA]</scope>
</reference>
<dbReference type="InterPro" id="IPR028098">
    <property type="entry name" value="Glyco_trans_4-like_N"/>
</dbReference>
<gene>
    <name evidence="2" type="ORF">A2304_01640</name>
</gene>
<dbReference type="SUPFAM" id="SSF53756">
    <property type="entry name" value="UDP-Glycosyltransferase/glycogen phosphorylase"/>
    <property type="match status" value="1"/>
</dbReference>
<proteinExistence type="predicted"/>
<dbReference type="PANTHER" id="PTHR12526:SF635">
    <property type="entry name" value="GLYCOSYL TRANSFERASE GROUP 1"/>
    <property type="match status" value="1"/>
</dbReference>
<organism evidence="2 3">
    <name type="scientific">Candidatus Uhrbacteria bacterium RIFOXYB2_FULL_57_15</name>
    <dbReference type="NCBI Taxonomy" id="1802422"/>
    <lineage>
        <taxon>Bacteria</taxon>
        <taxon>Candidatus Uhriibacteriota</taxon>
    </lineage>
</organism>
<dbReference type="Proteomes" id="UP000176501">
    <property type="component" value="Unassembled WGS sequence"/>
</dbReference>
<dbReference type="GO" id="GO:0016757">
    <property type="term" value="F:glycosyltransferase activity"/>
    <property type="evidence" value="ECO:0007669"/>
    <property type="project" value="TreeGrafter"/>
</dbReference>
<accession>A0A1F7W6I7</accession>
<dbReference type="AlphaFoldDB" id="A0A1F7W6I7"/>
<dbReference type="Pfam" id="PF13439">
    <property type="entry name" value="Glyco_transf_4"/>
    <property type="match status" value="1"/>
</dbReference>
<evidence type="ECO:0000259" key="1">
    <source>
        <dbReference type="Pfam" id="PF13439"/>
    </source>
</evidence>
<dbReference type="Pfam" id="PF13692">
    <property type="entry name" value="Glyco_trans_1_4"/>
    <property type="match status" value="1"/>
</dbReference>
<evidence type="ECO:0000313" key="3">
    <source>
        <dbReference type="Proteomes" id="UP000176501"/>
    </source>
</evidence>
<sequence length="397" mass="44690">MLVKIGIISNLYPPVARGGAEQIAHRVAHELHVRGHEVFVISTQKEWSLIPRITESHVERIYRFRPYNVYHPLNDYRHSFLVRGAWHLIDMYGKHPARAVGAVLDQERPDVVVTHNLKGIGMQSVAAIRARRIRHVHTLHDVQLAIPSGLLIYGEEQQPMNASRIQQWYETSMKRLVGSPDVVVSPSKFLADFYAARGFFPHSRTEVIPNPAPSIQAPVRGTRRPGPLRLLFAGQLETHKGIKFLLESLNALPMPFELHIAGEGTLTTYVEEWARRDARVIYHGFCSLGNLVRLFSICDAVIVPSLCYENSPTVIYEAFQAGVPVVATNIGGVGELVHDRVNGYLFAPGDRAQLIDAFYRLEKDVDGFWQRAEEIRASVGGRSLSEYVAKLETLMRP</sequence>
<feature type="domain" description="Glycosyltransferase subfamily 4-like N-terminal" evidence="1">
    <location>
        <begin position="18"/>
        <end position="211"/>
    </location>
</feature>
<dbReference type="EMBL" id="MGFE01000020">
    <property type="protein sequence ID" value="OGL98380.1"/>
    <property type="molecule type" value="Genomic_DNA"/>
</dbReference>
<name>A0A1F7W6I7_9BACT</name>
<dbReference type="Gene3D" id="3.40.50.2000">
    <property type="entry name" value="Glycogen Phosphorylase B"/>
    <property type="match status" value="2"/>
</dbReference>
<evidence type="ECO:0000313" key="2">
    <source>
        <dbReference type="EMBL" id="OGL98380.1"/>
    </source>
</evidence>
<protein>
    <recommendedName>
        <fullName evidence="1">Glycosyltransferase subfamily 4-like N-terminal domain-containing protein</fullName>
    </recommendedName>
</protein>
<dbReference type="PANTHER" id="PTHR12526">
    <property type="entry name" value="GLYCOSYLTRANSFERASE"/>
    <property type="match status" value="1"/>
</dbReference>
<comment type="caution">
    <text evidence="2">The sequence shown here is derived from an EMBL/GenBank/DDBJ whole genome shotgun (WGS) entry which is preliminary data.</text>
</comment>